<protein>
    <submittedName>
        <fullName evidence="1">Uncharacterized protein</fullName>
    </submittedName>
</protein>
<gene>
    <name evidence="1" type="ORF">TESG_08662</name>
</gene>
<proteinExistence type="predicted"/>
<dbReference type="EMBL" id="GG698545">
    <property type="protein sequence ID" value="EGE00623.1"/>
    <property type="molecule type" value="Genomic_DNA"/>
</dbReference>
<sequence>MKGPAMVNLTAAFPAQGKLDMAADKDSDDTSQPRYGDARWTNAEQWAVSDAEKLTPDCQLPLLWAESYASWE</sequence>
<evidence type="ECO:0000313" key="2">
    <source>
        <dbReference type="Proteomes" id="UP000009172"/>
    </source>
</evidence>
<dbReference type="HOGENOM" id="CLU_2887435_0_0_1"/>
<accession>F2SAM3</accession>
<keyword evidence="2" id="KW-1185">Reference proteome</keyword>
<dbReference type="Proteomes" id="UP000009172">
    <property type="component" value="Unassembled WGS sequence"/>
</dbReference>
<reference evidence="2" key="1">
    <citation type="journal article" date="2012" name="MBio">
        <title>Comparative genome analysis of Trichophyton rubrum and related dermatophytes reveals candidate genes involved in infection.</title>
        <authorList>
            <person name="Martinez D.A."/>
            <person name="Oliver B.G."/>
            <person name="Graeser Y."/>
            <person name="Goldberg J.M."/>
            <person name="Li W."/>
            <person name="Martinez-Rossi N.M."/>
            <person name="Monod M."/>
            <person name="Shelest E."/>
            <person name="Barton R.C."/>
            <person name="Birch E."/>
            <person name="Brakhage A.A."/>
            <person name="Chen Z."/>
            <person name="Gurr S.J."/>
            <person name="Heiman D."/>
            <person name="Heitman J."/>
            <person name="Kosti I."/>
            <person name="Rossi A."/>
            <person name="Saif S."/>
            <person name="Samalova M."/>
            <person name="Saunders C.W."/>
            <person name="Shea T."/>
            <person name="Summerbell R.C."/>
            <person name="Xu J."/>
            <person name="Young S."/>
            <person name="Zeng Q."/>
            <person name="Birren B.W."/>
            <person name="Cuomo C.A."/>
            <person name="White T.C."/>
        </authorList>
    </citation>
    <scope>NUCLEOTIDE SEQUENCE [LARGE SCALE GENOMIC DNA]</scope>
    <source>
        <strain evidence="2">CBS 112818</strain>
    </source>
</reference>
<organism evidence="1 2">
    <name type="scientific">Trichophyton tonsurans (strain CBS 112818)</name>
    <name type="common">Scalp ringworm fungus</name>
    <dbReference type="NCBI Taxonomy" id="647933"/>
    <lineage>
        <taxon>Eukaryota</taxon>
        <taxon>Fungi</taxon>
        <taxon>Dikarya</taxon>
        <taxon>Ascomycota</taxon>
        <taxon>Pezizomycotina</taxon>
        <taxon>Eurotiomycetes</taxon>
        <taxon>Eurotiomycetidae</taxon>
        <taxon>Onygenales</taxon>
        <taxon>Arthrodermataceae</taxon>
        <taxon>Trichophyton</taxon>
    </lineage>
</organism>
<dbReference type="AlphaFoldDB" id="F2SAM3"/>
<name>F2SAM3_TRIT1</name>
<evidence type="ECO:0000313" key="1">
    <source>
        <dbReference type="EMBL" id="EGE00623.1"/>
    </source>
</evidence>